<dbReference type="AlphaFoldDB" id="A0A220SW28"/>
<feature type="compositionally biased region" description="Polar residues" evidence="1">
    <location>
        <begin position="107"/>
        <end position="118"/>
    </location>
</feature>
<reference evidence="3" key="1">
    <citation type="submission" date="2017-05" db="EMBL/GenBank/DDBJ databases">
        <authorList>
            <person name="Song R."/>
            <person name="Chenine A.L."/>
            <person name="Ruprecht R.M."/>
        </authorList>
    </citation>
    <scope>NUCLEOTIDE SEQUENCE</scope>
    <source>
        <strain evidence="3">A64216</strain>
        <plasmid evidence="3">pKP64216a</plasmid>
    </source>
</reference>
<sequence length="155" mass="16971">MFGYENTGDPTMKKILVSFVAIMAVASSAMAAETMNMHDQVNNAQAPAHQMQSTSEKSAVQGDSMTMMDMSGHDQAAMTHEMMQNGNASAHQDMAEMHKKMMKSKPAASNETAKSFSEMNEHEKAAVVHEKANNGQSSVIHQQQAEKHRSQITQN</sequence>
<feature type="signal peptide" evidence="2">
    <location>
        <begin position="1"/>
        <end position="31"/>
    </location>
</feature>
<dbReference type="EMBL" id="MF135602">
    <property type="protein sequence ID" value="ASK37922.1"/>
    <property type="molecule type" value="Genomic_DNA"/>
</dbReference>
<feature type="compositionally biased region" description="Basic and acidic residues" evidence="1">
    <location>
        <begin position="119"/>
        <end position="132"/>
    </location>
</feature>
<keyword evidence="3" id="KW-0614">Plasmid</keyword>
<geneLocation type="plasmid" evidence="3">
    <name>pKP64216a</name>
</geneLocation>
<organism evidence="3">
    <name type="scientific">Klebsiella pneumoniae</name>
    <dbReference type="NCBI Taxonomy" id="573"/>
    <lineage>
        <taxon>Bacteria</taxon>
        <taxon>Pseudomonadati</taxon>
        <taxon>Pseudomonadota</taxon>
        <taxon>Gammaproteobacteria</taxon>
        <taxon>Enterobacterales</taxon>
        <taxon>Enterobacteriaceae</taxon>
        <taxon>Klebsiella/Raoultella group</taxon>
        <taxon>Klebsiella</taxon>
        <taxon>Klebsiella pneumoniae complex</taxon>
    </lineage>
</organism>
<proteinExistence type="predicted"/>
<evidence type="ECO:0000313" key="3">
    <source>
        <dbReference type="EMBL" id="ASK37922.1"/>
    </source>
</evidence>
<feature type="region of interest" description="Disordered" evidence="1">
    <location>
        <begin position="86"/>
        <end position="155"/>
    </location>
</feature>
<accession>A0A220SW28</accession>
<feature type="chain" id="PRO_5011260683" evidence="2">
    <location>
        <begin position="32"/>
        <end position="155"/>
    </location>
</feature>
<evidence type="ECO:0000256" key="2">
    <source>
        <dbReference type="SAM" id="SignalP"/>
    </source>
</evidence>
<gene>
    <name evidence="3" type="ORF">KP64216a_00041</name>
</gene>
<protein>
    <submittedName>
        <fullName evidence="3">Copper binding protein pcoe</fullName>
    </submittedName>
</protein>
<feature type="compositionally biased region" description="Polar residues" evidence="1">
    <location>
        <begin position="133"/>
        <end position="143"/>
    </location>
</feature>
<name>A0A220SW28_KLEPN</name>
<evidence type="ECO:0000256" key="1">
    <source>
        <dbReference type="SAM" id="MobiDB-lite"/>
    </source>
</evidence>
<keyword evidence="2" id="KW-0732">Signal</keyword>